<reference evidence="2 3" key="1">
    <citation type="submission" date="2013-03" db="EMBL/GenBank/DDBJ databases">
        <title>Draft genome sequence of Gracibacillus halophilus YIM-C55.5, a moderately halophilic and thermophilic organism from the Xiaochaidamu salt lake.</title>
        <authorList>
            <person name="Sugumar T."/>
            <person name="Polireddy D.R."/>
            <person name="Antony A."/>
            <person name="Madhava Y.R."/>
            <person name="Sivakumar N."/>
        </authorList>
    </citation>
    <scope>NUCLEOTIDE SEQUENCE [LARGE SCALE GENOMIC DNA]</scope>
    <source>
        <strain evidence="2 3">YIM-C55.5</strain>
    </source>
</reference>
<evidence type="ECO:0000259" key="1">
    <source>
        <dbReference type="Pfam" id="PF21818"/>
    </source>
</evidence>
<keyword evidence="3" id="KW-1185">Reference proteome</keyword>
<feature type="domain" description="DUF6884" evidence="1">
    <location>
        <begin position="21"/>
        <end position="136"/>
    </location>
</feature>
<dbReference type="eggNOG" id="ENOG5032WNX">
    <property type="taxonomic scope" value="Bacteria"/>
</dbReference>
<evidence type="ECO:0000313" key="2">
    <source>
        <dbReference type="EMBL" id="ENH97190.1"/>
    </source>
</evidence>
<sequence length="152" mass="17682">MHTLCIIPCGRKKIWDKYSYQGPTEAKDAYIGVLHRLCRQYVRMHDLDWVILSAKYGLLCPEDVVWGNYDVSFHDKKSKIIPMHTMKQQKQEKKLARYKNIIVLAGKKYQPIVNELFSEAHRIQYPLLGTKGIGDMQSRLKSAIETGHVIHK</sequence>
<dbReference type="AlphaFoldDB" id="N4WS24"/>
<protein>
    <recommendedName>
        <fullName evidence="1">DUF6884 domain-containing protein</fullName>
    </recommendedName>
</protein>
<organism evidence="2 3">
    <name type="scientific">Gracilibacillus halophilus YIM-C55.5</name>
    <dbReference type="NCBI Taxonomy" id="1308866"/>
    <lineage>
        <taxon>Bacteria</taxon>
        <taxon>Bacillati</taxon>
        <taxon>Bacillota</taxon>
        <taxon>Bacilli</taxon>
        <taxon>Bacillales</taxon>
        <taxon>Bacillaceae</taxon>
        <taxon>Gracilibacillus</taxon>
    </lineage>
</organism>
<evidence type="ECO:0000313" key="3">
    <source>
        <dbReference type="Proteomes" id="UP000012283"/>
    </source>
</evidence>
<dbReference type="InterPro" id="IPR049251">
    <property type="entry name" value="DUF6884"/>
</dbReference>
<dbReference type="STRING" id="1308866.J416_07102"/>
<comment type="caution">
    <text evidence="2">The sequence shown here is derived from an EMBL/GenBank/DDBJ whole genome shotgun (WGS) entry which is preliminary data.</text>
</comment>
<dbReference type="OrthoDB" id="2364857at2"/>
<proteinExistence type="predicted"/>
<dbReference type="RefSeq" id="WP_003467186.1">
    <property type="nucleotide sequence ID" value="NZ_APML01000022.1"/>
</dbReference>
<dbReference type="Proteomes" id="UP000012283">
    <property type="component" value="Unassembled WGS sequence"/>
</dbReference>
<gene>
    <name evidence="2" type="ORF">J416_07102</name>
</gene>
<dbReference type="PATRIC" id="fig|1308866.3.peg.1433"/>
<name>N4WS24_9BACI</name>
<dbReference type="Pfam" id="PF21818">
    <property type="entry name" value="DUF6884"/>
    <property type="match status" value="1"/>
</dbReference>
<accession>N4WS24</accession>
<dbReference type="EMBL" id="APML01000022">
    <property type="protein sequence ID" value="ENH97190.1"/>
    <property type="molecule type" value="Genomic_DNA"/>
</dbReference>